<sequence>MTSAAEKEYPLERSTMGTSRLYVQHYLWQRLLGHLLHPSIPIKENIKIADIACGTGIWLLDVAKQLADSNTSAQLDGFDISSAQYPPSGLLPSNVKLDILDIFEPVPEALWGKYDVVHIGLLCLVVRDCNPGPVLDNLLKLLSSQASNSTSCF</sequence>
<evidence type="ECO:0000313" key="2">
    <source>
        <dbReference type="Proteomes" id="UP000672032"/>
    </source>
</evidence>
<dbReference type="CDD" id="cd02440">
    <property type="entry name" value="AdoMet_MTases"/>
    <property type="match status" value="1"/>
</dbReference>
<gene>
    <name evidence="1" type="ORF">DSL72_003741</name>
</gene>
<dbReference type="InterPro" id="IPR029063">
    <property type="entry name" value="SAM-dependent_MTases_sf"/>
</dbReference>
<keyword evidence="2" id="KW-1185">Reference proteome</keyword>
<organism evidence="1 2">
    <name type="scientific">Monilinia vaccinii-corymbosi</name>
    <dbReference type="NCBI Taxonomy" id="61207"/>
    <lineage>
        <taxon>Eukaryota</taxon>
        <taxon>Fungi</taxon>
        <taxon>Dikarya</taxon>
        <taxon>Ascomycota</taxon>
        <taxon>Pezizomycotina</taxon>
        <taxon>Leotiomycetes</taxon>
        <taxon>Helotiales</taxon>
        <taxon>Sclerotiniaceae</taxon>
        <taxon>Monilinia</taxon>
    </lineage>
</organism>
<reference evidence="1" key="1">
    <citation type="submission" date="2020-10" db="EMBL/GenBank/DDBJ databases">
        <title>Genome Sequence of Monilinia vaccinii-corymbosi Sheds Light on Mummy Berry Disease Infection of Blueberry and Mating Type.</title>
        <authorList>
            <person name="Yow A.G."/>
            <person name="Zhang Y."/>
            <person name="Bansal K."/>
            <person name="Eacker S.M."/>
            <person name="Sullivan S."/>
            <person name="Liachko I."/>
            <person name="Cubeta M.A."/>
            <person name="Rollins J.A."/>
            <person name="Ashrafi H."/>
        </authorList>
    </citation>
    <scope>NUCLEOTIDE SEQUENCE</scope>
    <source>
        <strain evidence="1">RL-1</strain>
    </source>
</reference>
<evidence type="ECO:0000313" key="1">
    <source>
        <dbReference type="EMBL" id="QSZ29229.1"/>
    </source>
</evidence>
<dbReference type="EMBL" id="CP063405">
    <property type="protein sequence ID" value="QSZ29229.1"/>
    <property type="molecule type" value="Genomic_DNA"/>
</dbReference>
<protein>
    <recommendedName>
        <fullName evidence="3">Methyltransferase domain-containing protein</fullName>
    </recommendedName>
</protein>
<accession>A0A8A3P882</accession>
<dbReference type="AlphaFoldDB" id="A0A8A3P882"/>
<dbReference type="Gene3D" id="3.40.50.150">
    <property type="entry name" value="Vaccinia Virus protein VP39"/>
    <property type="match status" value="1"/>
</dbReference>
<evidence type="ECO:0008006" key="3">
    <source>
        <dbReference type="Google" id="ProtNLM"/>
    </source>
</evidence>
<dbReference type="SUPFAM" id="SSF53335">
    <property type="entry name" value="S-adenosyl-L-methionine-dependent methyltransferases"/>
    <property type="match status" value="1"/>
</dbReference>
<proteinExistence type="predicted"/>
<dbReference type="Proteomes" id="UP000672032">
    <property type="component" value="Chromosome 1"/>
</dbReference>
<name>A0A8A3P882_9HELO</name>
<dbReference type="OrthoDB" id="417697at2759"/>